<evidence type="ECO:0000313" key="4">
    <source>
        <dbReference type="Proteomes" id="UP001190700"/>
    </source>
</evidence>
<reference evidence="3 4" key="1">
    <citation type="journal article" date="2015" name="Genome Biol. Evol.">
        <title>Comparative Genomics of a Bacterivorous Green Alga Reveals Evolutionary Causalities and Consequences of Phago-Mixotrophic Mode of Nutrition.</title>
        <authorList>
            <person name="Burns J.A."/>
            <person name="Paasch A."/>
            <person name="Narechania A."/>
            <person name="Kim E."/>
        </authorList>
    </citation>
    <scope>NUCLEOTIDE SEQUENCE [LARGE SCALE GENOMIC DNA]</scope>
    <source>
        <strain evidence="3 4">PLY_AMNH</strain>
    </source>
</reference>
<feature type="region of interest" description="Disordered" evidence="2">
    <location>
        <begin position="1"/>
        <end position="113"/>
    </location>
</feature>
<feature type="compositionally biased region" description="Polar residues" evidence="2">
    <location>
        <begin position="74"/>
        <end position="86"/>
    </location>
</feature>
<name>A0AAE0LDL3_9CHLO</name>
<evidence type="ECO:0000256" key="1">
    <source>
        <dbReference type="SAM" id="Coils"/>
    </source>
</evidence>
<gene>
    <name evidence="3" type="ORF">CYMTET_11010</name>
</gene>
<organism evidence="3 4">
    <name type="scientific">Cymbomonas tetramitiformis</name>
    <dbReference type="NCBI Taxonomy" id="36881"/>
    <lineage>
        <taxon>Eukaryota</taxon>
        <taxon>Viridiplantae</taxon>
        <taxon>Chlorophyta</taxon>
        <taxon>Pyramimonadophyceae</taxon>
        <taxon>Pyramimonadales</taxon>
        <taxon>Pyramimonadaceae</taxon>
        <taxon>Cymbomonas</taxon>
    </lineage>
</organism>
<proteinExistence type="predicted"/>
<evidence type="ECO:0000313" key="3">
    <source>
        <dbReference type="EMBL" id="KAK3281192.1"/>
    </source>
</evidence>
<comment type="caution">
    <text evidence="3">The sequence shown here is derived from an EMBL/GenBank/DDBJ whole genome shotgun (WGS) entry which is preliminary data.</text>
</comment>
<dbReference type="Proteomes" id="UP001190700">
    <property type="component" value="Unassembled WGS sequence"/>
</dbReference>
<feature type="coiled-coil region" evidence="1">
    <location>
        <begin position="270"/>
        <end position="318"/>
    </location>
</feature>
<keyword evidence="4" id="KW-1185">Reference proteome</keyword>
<protein>
    <submittedName>
        <fullName evidence="3">Uncharacterized protein</fullName>
    </submittedName>
</protein>
<accession>A0AAE0LDL3</accession>
<evidence type="ECO:0000256" key="2">
    <source>
        <dbReference type="SAM" id="MobiDB-lite"/>
    </source>
</evidence>
<dbReference type="AlphaFoldDB" id="A0AAE0LDL3"/>
<feature type="compositionally biased region" description="Basic and acidic residues" evidence="2">
    <location>
        <begin position="34"/>
        <end position="44"/>
    </location>
</feature>
<dbReference type="EMBL" id="LGRX02003970">
    <property type="protein sequence ID" value="KAK3281192.1"/>
    <property type="molecule type" value="Genomic_DNA"/>
</dbReference>
<sequence length="333" mass="36588">MCIADEKETAEVKQIAAQKPPAEHPDMDPSLQSEEARDCSKEDQAENDAESLRSEAFQDAEDLGEHKDAELFAETSSKPSDSNSLRPDTPPLDFCTVGHDQTVPEEPSPDALENDVKEAKAKLLRLLGLKNEEQKRLTQNTISTIVHAPGPSQGFSLFGGPSPEEVLMLKQKNLFHQTLVAALHTNDRIQGEYDNEVLLFAEMAVSLADAVGREKAAAGCTTVKGQMELPMPIASSVGADERRERLAAVPADSEELAGLQRELASSNALVKEQCEQMAMLEQKLSEAELSGWMRDEEAAQLRGELEQMSAARKQTETRMMEALLKEQVTARYL</sequence>
<feature type="compositionally biased region" description="Basic and acidic residues" evidence="2">
    <location>
        <begin position="1"/>
        <end position="11"/>
    </location>
</feature>
<keyword evidence="1" id="KW-0175">Coiled coil</keyword>